<comment type="subcellular location">
    <subcellularLocation>
        <location evidence="1">Membrane</location>
    </subcellularLocation>
</comment>
<sequence length="256" mass="26814">MSSTTTRHLINRRRRLAAARPPVPPAEAPASADLAAQPVRQRARLSVVRTAEPTTELTAEPTVEPVPEAAAGPAARRGFGRAAGRRRLPVVLAVLAVLLGGFAAGAAARVAALQADPAAHNLALTDPARTSEVKGELAQAVNTLFSYNYADTARTDTAAKTLLVGKAVQQYASMLAEVRKQAPQQKLVLTTTVTDSGVELIDGDRARLLVFADQRNTSTADSAKPAATSYAAAMFAVDAVRQGGGWRIAGIDTFNQ</sequence>
<evidence type="ECO:0000313" key="6">
    <source>
        <dbReference type="Proteomes" id="UP001422759"/>
    </source>
</evidence>
<feature type="region of interest" description="Disordered" evidence="3">
    <location>
        <begin position="1"/>
        <end position="32"/>
    </location>
</feature>
<dbReference type="PANTHER" id="PTHR37042">
    <property type="entry name" value="OUTER MEMBRANE PROTEIN RV1973"/>
    <property type="match status" value="1"/>
</dbReference>
<feature type="transmembrane region" description="Helical" evidence="4">
    <location>
        <begin position="90"/>
        <end position="112"/>
    </location>
</feature>
<comment type="caution">
    <text evidence="5">The sequence shown here is derived from an EMBL/GenBank/DDBJ whole genome shotgun (WGS) entry which is preliminary data.</text>
</comment>
<organism evidence="5 6">
    <name type="scientific">Kitasatospora kazusensis</name>
    <dbReference type="NCBI Taxonomy" id="407974"/>
    <lineage>
        <taxon>Bacteria</taxon>
        <taxon>Bacillati</taxon>
        <taxon>Actinomycetota</taxon>
        <taxon>Actinomycetes</taxon>
        <taxon>Kitasatosporales</taxon>
        <taxon>Streptomycetaceae</taxon>
        <taxon>Kitasatospora</taxon>
    </lineage>
</organism>
<dbReference type="RefSeq" id="WP_344460766.1">
    <property type="nucleotide sequence ID" value="NZ_BAAANT010000003.1"/>
</dbReference>
<keyword evidence="4" id="KW-1133">Transmembrane helix</keyword>
<evidence type="ECO:0000256" key="2">
    <source>
        <dbReference type="ARBA" id="ARBA00023136"/>
    </source>
</evidence>
<evidence type="ECO:0000256" key="4">
    <source>
        <dbReference type="SAM" id="Phobius"/>
    </source>
</evidence>
<evidence type="ECO:0000256" key="1">
    <source>
        <dbReference type="ARBA" id="ARBA00004370"/>
    </source>
</evidence>
<keyword evidence="4" id="KW-0812">Transmembrane</keyword>
<name>A0ABN2YUV1_9ACTN</name>
<keyword evidence="6" id="KW-1185">Reference proteome</keyword>
<proteinExistence type="predicted"/>
<accession>A0ABN2YUV1</accession>
<reference evidence="5 6" key="1">
    <citation type="journal article" date="2019" name="Int. J. Syst. Evol. Microbiol.">
        <title>The Global Catalogue of Microorganisms (GCM) 10K type strain sequencing project: providing services to taxonomists for standard genome sequencing and annotation.</title>
        <authorList>
            <consortium name="The Broad Institute Genomics Platform"/>
            <consortium name="The Broad Institute Genome Sequencing Center for Infectious Disease"/>
            <person name="Wu L."/>
            <person name="Ma J."/>
        </authorList>
    </citation>
    <scope>NUCLEOTIDE SEQUENCE [LARGE SCALE GENOMIC DNA]</scope>
    <source>
        <strain evidence="5 6">JCM 14560</strain>
    </source>
</reference>
<protein>
    <recommendedName>
        <fullName evidence="7">Mce-associated membrane protein</fullName>
    </recommendedName>
</protein>
<dbReference type="EMBL" id="BAAANT010000003">
    <property type="protein sequence ID" value="GAA2132808.1"/>
    <property type="molecule type" value="Genomic_DNA"/>
</dbReference>
<evidence type="ECO:0000313" key="5">
    <source>
        <dbReference type="EMBL" id="GAA2132808.1"/>
    </source>
</evidence>
<keyword evidence="2 4" id="KW-0472">Membrane</keyword>
<gene>
    <name evidence="5" type="ORF">GCM10009760_08200</name>
</gene>
<dbReference type="PANTHER" id="PTHR37042:SF4">
    <property type="entry name" value="OUTER MEMBRANE PROTEIN RV1973"/>
    <property type="match status" value="1"/>
</dbReference>
<evidence type="ECO:0008006" key="7">
    <source>
        <dbReference type="Google" id="ProtNLM"/>
    </source>
</evidence>
<evidence type="ECO:0000256" key="3">
    <source>
        <dbReference type="SAM" id="MobiDB-lite"/>
    </source>
</evidence>
<dbReference type="Proteomes" id="UP001422759">
    <property type="component" value="Unassembled WGS sequence"/>
</dbReference>